<dbReference type="SUPFAM" id="SSF90002">
    <property type="entry name" value="Hypothetical protein YjiA, C-terminal domain"/>
    <property type="match status" value="1"/>
</dbReference>
<dbReference type="EMBL" id="AMSQ01000006">
    <property type="protein sequence ID" value="EKU48586.1"/>
    <property type="molecule type" value="Genomic_DNA"/>
</dbReference>
<evidence type="ECO:0000256" key="1">
    <source>
        <dbReference type="ARBA" id="ARBA00022741"/>
    </source>
</evidence>
<keyword evidence="2" id="KW-0378">Hydrolase</keyword>
<evidence type="ECO:0000256" key="2">
    <source>
        <dbReference type="ARBA" id="ARBA00022801"/>
    </source>
</evidence>
<keyword evidence="8" id="KW-1185">Reference proteome</keyword>
<proteinExistence type="inferred from homology"/>
<reference evidence="7 8" key="1">
    <citation type="journal article" date="2013" name="Genome Announc.">
        <title>Genome Sequence of Staphylococcus massiliensis Strain S46, Isolated from the Surface of Healthy Human Skin.</title>
        <authorList>
            <person name="Srivastav R."/>
            <person name="Singh A."/>
            <person name="Jangir P.K."/>
            <person name="Kumari C."/>
            <person name="Muduli S."/>
            <person name="Sharma R."/>
        </authorList>
    </citation>
    <scope>NUCLEOTIDE SEQUENCE [LARGE SCALE GENOMIC DNA]</scope>
    <source>
        <strain evidence="7 8">S46</strain>
    </source>
</reference>
<dbReference type="InterPro" id="IPR036627">
    <property type="entry name" value="CobW-likC_sf"/>
</dbReference>
<evidence type="ECO:0000256" key="3">
    <source>
        <dbReference type="ARBA" id="ARBA00023186"/>
    </source>
</evidence>
<dbReference type="eggNOG" id="COG0523">
    <property type="taxonomic scope" value="Bacteria"/>
</dbReference>
<sequence length="303" mass="34383">MTANKPTITIINGFLGSGKTTLVNHYTTQILKENEKIAFIVNEFGNFDIDSTLFDTNYEKRALLNGCICCSLQDDLVQTILELVTHHDITHIVIEASGVSSPIDVIEGCQHPLIVDKVKAPLVIGVMDGPNYLNRHRYTDDTKRLMEQQMKASHSIIVNKVDQLSEPRLKALKDELETDYPNIEKQFTSYSKADLSNMHPKDVNLNGIAHKHPSLSSMTYAFQGAINRQLFYNFILKLPDSILRVKGFLKFQDDPEHTIIFQYANTLPDFEVIDYEGPLKIVIIGSDLDKARIRNQLDMLQFT</sequence>
<dbReference type="InterPro" id="IPR027417">
    <property type="entry name" value="P-loop_NTPase"/>
</dbReference>
<dbReference type="GO" id="GO:0005737">
    <property type="term" value="C:cytoplasm"/>
    <property type="evidence" value="ECO:0007669"/>
    <property type="project" value="TreeGrafter"/>
</dbReference>
<evidence type="ECO:0000259" key="6">
    <source>
        <dbReference type="SMART" id="SM00833"/>
    </source>
</evidence>
<dbReference type="SMART" id="SM00833">
    <property type="entry name" value="CobW_C"/>
    <property type="match status" value="1"/>
</dbReference>
<accession>K9ARB7</accession>
<feature type="domain" description="CobW C-terminal" evidence="6">
    <location>
        <begin position="215"/>
        <end position="301"/>
    </location>
</feature>
<evidence type="ECO:0000313" key="8">
    <source>
        <dbReference type="Proteomes" id="UP000009885"/>
    </source>
</evidence>
<dbReference type="Pfam" id="PF02492">
    <property type="entry name" value="cobW"/>
    <property type="match status" value="1"/>
</dbReference>
<name>K9ARB7_9STAP</name>
<dbReference type="PATRIC" id="fig|1229783.3.peg.1059"/>
<dbReference type="OrthoDB" id="9808822at2"/>
<dbReference type="Proteomes" id="UP000009885">
    <property type="component" value="Unassembled WGS sequence"/>
</dbReference>
<gene>
    <name evidence="7" type="ORF">C273_05235</name>
</gene>
<keyword evidence="3" id="KW-0143">Chaperone</keyword>
<dbReference type="InterPro" id="IPR011629">
    <property type="entry name" value="CobW-like_C"/>
</dbReference>
<dbReference type="GO" id="GO:0016787">
    <property type="term" value="F:hydrolase activity"/>
    <property type="evidence" value="ECO:0007669"/>
    <property type="project" value="UniProtKB-KW"/>
</dbReference>
<dbReference type="AlphaFoldDB" id="K9ARB7"/>
<dbReference type="STRING" id="1229783.C273_05235"/>
<keyword evidence="1" id="KW-0547">Nucleotide-binding</keyword>
<dbReference type="InterPro" id="IPR051316">
    <property type="entry name" value="Zinc-reg_GTPase_activator"/>
</dbReference>
<comment type="catalytic activity">
    <reaction evidence="5">
        <text>GTP + H2O = GDP + phosphate + H(+)</text>
        <dbReference type="Rhea" id="RHEA:19669"/>
        <dbReference type="ChEBI" id="CHEBI:15377"/>
        <dbReference type="ChEBI" id="CHEBI:15378"/>
        <dbReference type="ChEBI" id="CHEBI:37565"/>
        <dbReference type="ChEBI" id="CHEBI:43474"/>
        <dbReference type="ChEBI" id="CHEBI:58189"/>
    </reaction>
    <physiologicalReaction direction="left-to-right" evidence="5">
        <dbReference type="Rhea" id="RHEA:19670"/>
    </physiologicalReaction>
</comment>
<dbReference type="InterPro" id="IPR003495">
    <property type="entry name" value="CobW/HypB/UreG_nucleotide-bd"/>
</dbReference>
<protein>
    <recommendedName>
        <fullName evidence="6">CobW C-terminal domain-containing protein</fullName>
    </recommendedName>
</protein>
<dbReference type="Gene3D" id="3.40.50.300">
    <property type="entry name" value="P-loop containing nucleotide triphosphate hydrolases"/>
    <property type="match status" value="1"/>
</dbReference>
<dbReference type="PANTHER" id="PTHR13748:SF62">
    <property type="entry name" value="COBW DOMAIN-CONTAINING PROTEIN"/>
    <property type="match status" value="1"/>
</dbReference>
<comment type="caution">
    <text evidence="7">The sequence shown here is derived from an EMBL/GenBank/DDBJ whole genome shotgun (WGS) entry which is preliminary data.</text>
</comment>
<comment type="similarity">
    <text evidence="4">Belongs to the SIMIBI class G3E GTPase family. ZNG1 subfamily.</text>
</comment>
<dbReference type="RefSeq" id="WP_009383153.1">
    <property type="nucleotide sequence ID" value="NZ_AMSQ01000006.1"/>
</dbReference>
<dbReference type="PANTHER" id="PTHR13748">
    <property type="entry name" value="COBW-RELATED"/>
    <property type="match status" value="1"/>
</dbReference>
<organism evidence="7 8">
    <name type="scientific">Staphylococcus massiliensis S46</name>
    <dbReference type="NCBI Taxonomy" id="1229783"/>
    <lineage>
        <taxon>Bacteria</taxon>
        <taxon>Bacillati</taxon>
        <taxon>Bacillota</taxon>
        <taxon>Bacilli</taxon>
        <taxon>Bacillales</taxon>
        <taxon>Staphylococcaceae</taxon>
        <taxon>Staphylococcus</taxon>
    </lineage>
</organism>
<evidence type="ECO:0000256" key="5">
    <source>
        <dbReference type="ARBA" id="ARBA00049117"/>
    </source>
</evidence>
<dbReference type="GO" id="GO:0000166">
    <property type="term" value="F:nucleotide binding"/>
    <property type="evidence" value="ECO:0007669"/>
    <property type="project" value="UniProtKB-KW"/>
</dbReference>
<dbReference type="Gene3D" id="3.30.1220.10">
    <property type="entry name" value="CobW-like, C-terminal domain"/>
    <property type="match status" value="1"/>
</dbReference>
<dbReference type="SUPFAM" id="SSF52540">
    <property type="entry name" value="P-loop containing nucleoside triphosphate hydrolases"/>
    <property type="match status" value="1"/>
</dbReference>
<dbReference type="Pfam" id="PF07683">
    <property type="entry name" value="CobW_C"/>
    <property type="match status" value="1"/>
</dbReference>
<dbReference type="CDD" id="cd03112">
    <property type="entry name" value="CobW-like"/>
    <property type="match status" value="1"/>
</dbReference>
<evidence type="ECO:0000313" key="7">
    <source>
        <dbReference type="EMBL" id="EKU48586.1"/>
    </source>
</evidence>
<evidence type="ECO:0000256" key="4">
    <source>
        <dbReference type="ARBA" id="ARBA00034320"/>
    </source>
</evidence>